<evidence type="ECO:0000259" key="8">
    <source>
        <dbReference type="Pfam" id="PF17851"/>
    </source>
</evidence>
<keyword evidence="10" id="KW-1185">Reference proteome</keyword>
<evidence type="ECO:0000256" key="5">
    <source>
        <dbReference type="PIRSR" id="PIRSR606710-2"/>
    </source>
</evidence>
<feature type="domain" description="Beta-xylosidase C-terminal Concanavalin A-like" evidence="8">
    <location>
        <begin position="336"/>
        <end position="532"/>
    </location>
</feature>
<feature type="active site" description="Proton acceptor" evidence="4">
    <location>
        <position position="20"/>
    </location>
</feature>
<dbReference type="CDD" id="cd09000">
    <property type="entry name" value="GH43_SXA-like"/>
    <property type="match status" value="1"/>
</dbReference>
<dbReference type="Gene3D" id="2.115.10.20">
    <property type="entry name" value="Glycosyl hydrolase domain, family 43"/>
    <property type="match status" value="1"/>
</dbReference>
<dbReference type="SUPFAM" id="SSF49899">
    <property type="entry name" value="Concanavalin A-like lectins/glucanases"/>
    <property type="match status" value="1"/>
</dbReference>
<dbReference type="EMBL" id="BFAG01000007">
    <property type="protein sequence ID" value="GBF06073.1"/>
    <property type="molecule type" value="Genomic_DNA"/>
</dbReference>
<organism evidence="9 10">
    <name type="scientific">Deinococcus aerius</name>
    <dbReference type="NCBI Taxonomy" id="200253"/>
    <lineage>
        <taxon>Bacteria</taxon>
        <taxon>Thermotogati</taxon>
        <taxon>Deinococcota</taxon>
        <taxon>Deinococci</taxon>
        <taxon>Deinococcales</taxon>
        <taxon>Deinococcaceae</taxon>
        <taxon>Deinococcus</taxon>
    </lineage>
</organism>
<dbReference type="Pfam" id="PF17851">
    <property type="entry name" value="GH43_C2"/>
    <property type="match status" value="1"/>
</dbReference>
<dbReference type="AlphaFoldDB" id="A0A2I9CVU6"/>
<accession>A0A2I9CVU6</accession>
<dbReference type="Pfam" id="PF04616">
    <property type="entry name" value="Glyco_hydro_43"/>
    <property type="match status" value="1"/>
</dbReference>
<evidence type="ECO:0000256" key="6">
    <source>
        <dbReference type="RuleBase" id="RU361187"/>
    </source>
</evidence>
<keyword evidence="3 6" id="KW-0326">Glycosidase</keyword>
<protein>
    <submittedName>
        <fullName evidence="9">Xylan 1,4-beta-xylosidase</fullName>
    </submittedName>
</protein>
<dbReference type="RefSeq" id="WP_201262733.1">
    <property type="nucleotide sequence ID" value="NZ_BFAG01000007.1"/>
</dbReference>
<dbReference type="SUPFAM" id="SSF75005">
    <property type="entry name" value="Arabinanase/levansucrase/invertase"/>
    <property type="match status" value="1"/>
</dbReference>
<feature type="region of interest" description="Disordered" evidence="7">
    <location>
        <begin position="315"/>
        <end position="334"/>
    </location>
</feature>
<evidence type="ECO:0000256" key="4">
    <source>
        <dbReference type="PIRSR" id="PIRSR606710-1"/>
    </source>
</evidence>
<evidence type="ECO:0000256" key="7">
    <source>
        <dbReference type="SAM" id="MobiDB-lite"/>
    </source>
</evidence>
<feature type="site" description="Important for catalytic activity, responsible for pKa modulation of the active site Glu and correct orientation of both the proton donor and substrate" evidence="5">
    <location>
        <position position="135"/>
    </location>
</feature>
<evidence type="ECO:0000256" key="1">
    <source>
        <dbReference type="ARBA" id="ARBA00009865"/>
    </source>
</evidence>
<proteinExistence type="inferred from homology"/>
<evidence type="ECO:0000256" key="3">
    <source>
        <dbReference type="ARBA" id="ARBA00023295"/>
    </source>
</evidence>
<dbReference type="Proteomes" id="UP000236569">
    <property type="component" value="Unassembled WGS sequence"/>
</dbReference>
<evidence type="ECO:0000313" key="9">
    <source>
        <dbReference type="EMBL" id="GBF06073.1"/>
    </source>
</evidence>
<dbReference type="GO" id="GO:0005975">
    <property type="term" value="P:carbohydrate metabolic process"/>
    <property type="evidence" value="ECO:0007669"/>
    <property type="project" value="InterPro"/>
</dbReference>
<gene>
    <name evidence="9" type="ORF">DAERI_070071</name>
</gene>
<comment type="similarity">
    <text evidence="1 6">Belongs to the glycosyl hydrolase 43 family.</text>
</comment>
<dbReference type="InterPro" id="IPR041542">
    <property type="entry name" value="GH43_C2"/>
</dbReference>
<keyword evidence="2 6" id="KW-0378">Hydrolase</keyword>
<comment type="caution">
    <text evidence="9">The sequence shown here is derived from an EMBL/GenBank/DDBJ whole genome shotgun (WGS) entry which is preliminary data.</text>
</comment>
<dbReference type="InterPro" id="IPR023296">
    <property type="entry name" value="Glyco_hydro_beta-prop_sf"/>
</dbReference>
<dbReference type="InterPro" id="IPR006710">
    <property type="entry name" value="Glyco_hydro_43"/>
</dbReference>
<sequence length="535" mass="59104">MTGTLSAVIENPVLRGFHPDPSILRVGGTYYLATSTFEWWPGVRVHRSDDLVTWTPCGHLLNEERLLRLGGVPDSGGIWAPHLSHDGERFHLVYTVVQAWGDLDAPKDSPNYHVSAPALEGPWSDPVYLTSGGFDPSLHFTPDGRAWLLYALWDHRPGFNAFPGIAAHEYDPAAGRLVGERRLVYTGTSIGLTEGPHLYERDGWFYLVVAEGGTSYRHAVTVARSRQPLGPYETHPGNPLLTSVDSPDLPLQKAGHASLVDTPDGEWYLAHLCGRPLARRLPNGRRPCPLGRETALQALTWGEDGWPRLAQGGNAPRVAVPAPPAARPRPRPAVWRDDFDGPTLGDEWQTLRAPATPEWCDLGSNPGWLRLRGRAPLNALDRQSLVGRRLDELRAEARTRVRCEPRHFQHSAGLALYYDTANWLSLSVSRGDQGLLASVTRCHHRRYAAPLGRAVRLAHGDVHLRVRYLDGDATFSVSENGEAWEDLATVDASFLCDEVEGGLGFTGTFVALWAQDLEGLGFTADFDFLEYRTDV</sequence>
<name>A0A2I9CVU6_9DEIO</name>
<dbReference type="InterPro" id="IPR013320">
    <property type="entry name" value="ConA-like_dom_sf"/>
</dbReference>
<dbReference type="InterPro" id="IPR051795">
    <property type="entry name" value="Glycosyl_Hydrlase_43"/>
</dbReference>
<feature type="active site" description="Proton donor" evidence="4">
    <location>
        <position position="194"/>
    </location>
</feature>
<evidence type="ECO:0000313" key="10">
    <source>
        <dbReference type="Proteomes" id="UP000236569"/>
    </source>
</evidence>
<dbReference type="Gene3D" id="2.60.120.200">
    <property type="match status" value="1"/>
</dbReference>
<dbReference type="PANTHER" id="PTHR42812:SF12">
    <property type="entry name" value="BETA-XYLOSIDASE-RELATED"/>
    <property type="match status" value="1"/>
</dbReference>
<evidence type="ECO:0000256" key="2">
    <source>
        <dbReference type="ARBA" id="ARBA00022801"/>
    </source>
</evidence>
<dbReference type="GO" id="GO:0004553">
    <property type="term" value="F:hydrolase activity, hydrolyzing O-glycosyl compounds"/>
    <property type="evidence" value="ECO:0007669"/>
    <property type="project" value="InterPro"/>
</dbReference>
<reference evidence="10" key="1">
    <citation type="submission" date="2018-01" db="EMBL/GenBank/DDBJ databases">
        <title>Draft Genome Sequence of the Radioresistant Bacterium Deinococcus aerius TR0125, Isolated from the Higher Atmosphere above Japan.</title>
        <authorList>
            <person name="Satoh K."/>
            <person name="Arai H."/>
            <person name="Sanzen T."/>
            <person name="Kawaguchi Y."/>
            <person name="Hayashi H."/>
            <person name="Yokobori S."/>
            <person name="Yamagishi A."/>
            <person name="Oono Y."/>
            <person name="Narumi I."/>
        </authorList>
    </citation>
    <scope>NUCLEOTIDE SEQUENCE [LARGE SCALE GENOMIC DNA]</scope>
    <source>
        <strain evidence="10">TR0125</strain>
    </source>
</reference>
<dbReference type="PANTHER" id="PTHR42812">
    <property type="entry name" value="BETA-XYLOSIDASE"/>
    <property type="match status" value="1"/>
</dbReference>